<reference evidence="1 3" key="2">
    <citation type="submission" date="2010-03" db="EMBL/GenBank/DDBJ databases">
        <authorList>
            <person name="Pajon A."/>
        </authorList>
    </citation>
    <scope>NUCLEOTIDE SEQUENCE [LARGE SCALE GENOMIC DNA]</scope>
    <source>
        <strain evidence="1 3">SSC/2</strain>
    </source>
</reference>
<dbReference type="Proteomes" id="UP001644750">
    <property type="component" value="Unassembled WGS sequence"/>
</dbReference>
<evidence type="ECO:0000313" key="1">
    <source>
        <dbReference type="EMBL" id="CBL39432.1"/>
    </source>
</evidence>
<dbReference type="AlphaFoldDB" id="D4MVL6"/>
<evidence type="ECO:0000313" key="2">
    <source>
        <dbReference type="EMBL" id="NSJ78961.1"/>
    </source>
</evidence>
<dbReference type="EMBL" id="JAAITB010000008">
    <property type="protein sequence ID" value="NSJ78961.1"/>
    <property type="molecule type" value="Genomic_DNA"/>
</dbReference>
<reference evidence="1 3" key="1">
    <citation type="submission" date="2010-03" db="EMBL/GenBank/DDBJ databases">
        <title>The genome sequence of Clostridiales sp. SSC/2.</title>
        <authorList>
            <consortium name="metaHIT consortium -- http://www.metahit.eu/"/>
            <person name="Pajon A."/>
            <person name="Turner K."/>
            <person name="Parkhill J."/>
            <person name="Duncan S."/>
            <person name="Flint H."/>
        </authorList>
    </citation>
    <scope>NUCLEOTIDE SEQUENCE [LARGE SCALE GENOMIC DNA]</scope>
    <source>
        <strain evidence="1 3">SSC/2</strain>
    </source>
</reference>
<dbReference type="EMBL" id="FP929061">
    <property type="protein sequence ID" value="CBL39432.1"/>
    <property type="molecule type" value="Genomic_DNA"/>
</dbReference>
<gene>
    <name evidence="1" type="ORF">CL2_26040</name>
    <name evidence="2" type="ORF">G5A72_05030</name>
</gene>
<accession>D4MVL6</accession>
<reference evidence="2 4" key="3">
    <citation type="journal article" date="2020" name="Cell Host Microbe">
        <title>Functional and Genomic Variation between Human-Derived Isolates of Lachnospiraceae Reveals Inter- and Intra-Species Diversity.</title>
        <authorList>
            <person name="Sorbara M.T."/>
            <person name="Littmann E.R."/>
            <person name="Fontana E."/>
            <person name="Moody T.U."/>
            <person name="Kohout C.E."/>
            <person name="Gjonbalaj M."/>
            <person name="Eaton V."/>
            <person name="Seok R."/>
            <person name="Leiner I.M."/>
            <person name="Pamer E.G."/>
        </authorList>
    </citation>
    <scope>NUCLEOTIDE SEQUENCE [LARGE SCALE GENOMIC DNA]</scope>
    <source>
        <strain evidence="2 4">MSK.14.57</strain>
    </source>
</reference>
<name>D4MVL6_ANAHA</name>
<reference evidence="2" key="4">
    <citation type="submission" date="2020-02" db="EMBL/GenBank/DDBJ databases">
        <authorList>
            <person name="Littmann E."/>
            <person name="Sorbara M."/>
        </authorList>
    </citation>
    <scope>NUCLEOTIDE SEQUENCE</scope>
    <source>
        <strain evidence="2">MSK.14.57</strain>
    </source>
</reference>
<evidence type="ECO:0000313" key="3">
    <source>
        <dbReference type="Proteomes" id="UP000008960"/>
    </source>
</evidence>
<sequence>MEARKCDVCGGFFLPYIASNKIGGKSDSYNEIIVKEKRMGLKNANRYKEYDVCGKCSKELNKWLKGNKEN</sequence>
<dbReference type="PATRIC" id="fig|245018.3.peg.2894"/>
<dbReference type="Proteomes" id="UP000008960">
    <property type="component" value="Chromosome"/>
</dbReference>
<protein>
    <submittedName>
        <fullName evidence="1">Uncharacterized protein</fullName>
    </submittedName>
</protein>
<evidence type="ECO:0000313" key="4">
    <source>
        <dbReference type="Proteomes" id="UP001644750"/>
    </source>
</evidence>
<dbReference type="KEGG" id="bprl:CL2_26040"/>
<proteinExistence type="predicted"/>
<organism evidence="1 3">
    <name type="scientific">Anaerostipes hadrus</name>
    <dbReference type="NCBI Taxonomy" id="649756"/>
    <lineage>
        <taxon>Bacteria</taxon>
        <taxon>Bacillati</taxon>
        <taxon>Bacillota</taxon>
        <taxon>Clostridia</taxon>
        <taxon>Lachnospirales</taxon>
        <taxon>Lachnospiraceae</taxon>
        <taxon>Anaerostipes</taxon>
    </lineage>
</organism>
<keyword evidence="4" id="KW-1185">Reference proteome</keyword>
<dbReference type="RefSeq" id="WP_009204037.1">
    <property type="nucleotide sequence ID" value="NC_021016.1"/>
</dbReference>